<dbReference type="FunFam" id="2.10.25.10:FF:000009">
    <property type="entry name" value="Low-density lipoprotein receptor isoform 1"/>
    <property type="match status" value="1"/>
</dbReference>
<feature type="disulfide bond" evidence="15">
    <location>
        <begin position="4338"/>
        <end position="4347"/>
    </location>
</feature>
<dbReference type="FunFam" id="2.120.10.30:FF:000241">
    <property type="entry name" value="Low-density lipoprotein receptor-related protein 6"/>
    <property type="match status" value="4"/>
</dbReference>
<comment type="similarity">
    <text evidence="3">Belongs to the LDLR family.</text>
</comment>
<feature type="disulfide bond" evidence="15">
    <location>
        <begin position="4208"/>
        <end position="4218"/>
    </location>
</feature>
<comment type="caution">
    <text evidence="15">Lacks conserved residue(s) required for the propagation of feature annotation.</text>
</comment>
<dbReference type="InterPro" id="IPR026823">
    <property type="entry name" value="cEGF"/>
</dbReference>
<dbReference type="GO" id="GO:0006897">
    <property type="term" value="P:endocytosis"/>
    <property type="evidence" value="ECO:0007669"/>
    <property type="project" value="UniProtKB-KW"/>
</dbReference>
<feature type="disulfide bond" evidence="16">
    <location>
        <begin position="3528"/>
        <end position="3543"/>
    </location>
</feature>
<feature type="disulfide bond" evidence="15">
    <location>
        <begin position="4385"/>
        <end position="4395"/>
    </location>
</feature>
<feature type="disulfide bond" evidence="16">
    <location>
        <begin position="2545"/>
        <end position="2557"/>
    </location>
</feature>
<feature type="repeat" description="LDL-receptor class B" evidence="17">
    <location>
        <begin position="2006"/>
        <end position="2049"/>
    </location>
</feature>
<dbReference type="FunFam" id="4.10.400.10:FF:000061">
    <property type="entry name" value="Low-density lipoprotein receptor-related protein 1B"/>
    <property type="match status" value="1"/>
</dbReference>
<dbReference type="FunFam" id="4.10.400.10:FF:000065">
    <property type="entry name" value="Transmembrane protease serine 7"/>
    <property type="match status" value="1"/>
</dbReference>
<feature type="repeat" description="LDL-receptor class B" evidence="17">
    <location>
        <begin position="3136"/>
        <end position="3179"/>
    </location>
</feature>
<dbReference type="InterPro" id="IPR001881">
    <property type="entry name" value="EGF-like_Ca-bd_dom"/>
</dbReference>
<dbReference type="SUPFAM" id="SSF57196">
    <property type="entry name" value="EGF/Laminin"/>
    <property type="match status" value="3"/>
</dbReference>
<feature type="disulfide bond" evidence="16">
    <location>
        <begin position="3370"/>
        <end position="3385"/>
    </location>
</feature>
<dbReference type="FunFam" id="2.120.10.30:FF:000019">
    <property type="entry name" value="Low-density lipoprotein receptor-related protein 1"/>
    <property type="match status" value="1"/>
</dbReference>
<feature type="disulfide bond" evidence="16">
    <location>
        <begin position="3318"/>
        <end position="3336"/>
    </location>
</feature>
<dbReference type="FunFam" id="4.10.400.10:FF:000004">
    <property type="entry name" value="Low-density lipoprotein receptor-related protein 1"/>
    <property type="match status" value="2"/>
</dbReference>
<dbReference type="CDD" id="cd00054">
    <property type="entry name" value="EGF_CA"/>
    <property type="match status" value="2"/>
</dbReference>
<dbReference type="InterPro" id="IPR000152">
    <property type="entry name" value="EGF-type_Asp/Asn_hydroxyl_site"/>
</dbReference>
<dbReference type="FunFam" id="4.10.400.10:FF:000073">
    <property type="entry name" value="Low-density lipoprotein receptor-related protein 1B"/>
    <property type="match status" value="1"/>
</dbReference>
<dbReference type="SMART" id="SM00192">
    <property type="entry name" value="LDLa"/>
    <property type="match status" value="32"/>
</dbReference>
<dbReference type="InterPro" id="IPR018097">
    <property type="entry name" value="EGF_Ca-bd_CS"/>
</dbReference>
<name>A0A9F7QTJ5_ICTPU</name>
<keyword evidence="10 18" id="KW-1133">Transmembrane helix</keyword>
<dbReference type="InterPro" id="IPR002172">
    <property type="entry name" value="LDrepeatLR_classA_rpt"/>
</dbReference>
<evidence type="ECO:0000256" key="15">
    <source>
        <dbReference type="PROSITE-ProRule" id="PRU00076"/>
    </source>
</evidence>
<feature type="disulfide bond" evidence="16">
    <location>
        <begin position="3351"/>
        <end position="3363"/>
    </location>
</feature>
<dbReference type="PROSITE" id="PS50026">
    <property type="entry name" value="EGF_3"/>
    <property type="match status" value="7"/>
</dbReference>
<keyword evidence="8" id="KW-0677">Repeat</keyword>
<feature type="repeat" description="LDL-receptor class B" evidence="17">
    <location>
        <begin position="1345"/>
        <end position="1387"/>
    </location>
</feature>
<feature type="disulfide bond" evidence="16">
    <location>
        <begin position="3358"/>
        <end position="3376"/>
    </location>
</feature>
<dbReference type="RefSeq" id="XP_053532655.1">
    <property type="nucleotide sequence ID" value="XM_053676680.1"/>
</dbReference>
<dbReference type="FunFam" id="2.120.10.30:FF:000010">
    <property type="entry name" value="Low density lipoprotein receptor-related protein 1B"/>
    <property type="match status" value="1"/>
</dbReference>
<feature type="disulfide bond" evidence="16">
    <location>
        <begin position="2552"/>
        <end position="2570"/>
    </location>
</feature>
<feature type="disulfide bond" evidence="16">
    <location>
        <begin position="3477"/>
        <end position="3495"/>
    </location>
</feature>
<dbReference type="KEGG" id="ipu:108259480"/>
<feature type="disulfide bond" evidence="15">
    <location>
        <begin position="4266"/>
        <end position="4275"/>
    </location>
</feature>
<dbReference type="GO" id="GO:0043235">
    <property type="term" value="C:receptor complex"/>
    <property type="evidence" value="ECO:0007669"/>
    <property type="project" value="TreeGrafter"/>
</dbReference>
<proteinExistence type="inferred from homology"/>
<dbReference type="PRINTS" id="PR00261">
    <property type="entry name" value="LDLRECEPTOR"/>
</dbReference>
<evidence type="ECO:0000256" key="4">
    <source>
        <dbReference type="ARBA" id="ARBA00022536"/>
    </source>
</evidence>
<feature type="repeat" description="LDL-receptor class B" evidence="17">
    <location>
        <begin position="1920"/>
        <end position="1962"/>
    </location>
</feature>
<keyword evidence="7 19" id="KW-0732">Signal</keyword>
<protein>
    <submittedName>
        <fullName evidence="22">Low-density lipoprotein receptor-related protein 1B</fullName>
    </submittedName>
</protein>
<dbReference type="Pfam" id="PF00057">
    <property type="entry name" value="Ldl_recept_a"/>
    <property type="match status" value="31"/>
</dbReference>
<feature type="disulfide bond" evidence="16">
    <location>
        <begin position="3509"/>
        <end position="3521"/>
    </location>
</feature>
<feature type="disulfide bond" evidence="16">
    <location>
        <begin position="853"/>
        <end position="871"/>
    </location>
</feature>
<feature type="disulfide bond" evidence="16">
    <location>
        <begin position="2602"/>
        <end position="2617"/>
    </location>
</feature>
<evidence type="ECO:0000256" key="13">
    <source>
        <dbReference type="ARBA" id="ARBA00023170"/>
    </source>
</evidence>
<evidence type="ECO:0000256" key="7">
    <source>
        <dbReference type="ARBA" id="ARBA00022729"/>
    </source>
</evidence>
<feature type="repeat" description="LDL-receptor class B" evidence="17">
    <location>
        <begin position="3093"/>
        <end position="3135"/>
    </location>
</feature>
<feature type="disulfide bond" evidence="16">
    <location>
        <begin position="3613"/>
        <end position="3628"/>
    </location>
</feature>
<feature type="disulfide bond" evidence="16">
    <location>
        <begin position="3470"/>
        <end position="3482"/>
    </location>
</feature>
<evidence type="ECO:0000256" key="8">
    <source>
        <dbReference type="ARBA" id="ARBA00022737"/>
    </source>
</evidence>
<evidence type="ECO:0000256" key="6">
    <source>
        <dbReference type="ARBA" id="ARBA00022692"/>
    </source>
</evidence>
<dbReference type="FunFam" id="2.10.25.10:FF:000129">
    <property type="entry name" value="Low-density lipoprotein receptor-related protein 1"/>
    <property type="match status" value="1"/>
</dbReference>
<dbReference type="FunFam" id="4.10.400.10:FF:000024">
    <property type="entry name" value="Low-density lipoprotein RecePtor related"/>
    <property type="match status" value="1"/>
</dbReference>
<dbReference type="GO" id="GO:0005886">
    <property type="term" value="C:plasma membrane"/>
    <property type="evidence" value="ECO:0007669"/>
    <property type="project" value="TreeGrafter"/>
</dbReference>
<dbReference type="Gene3D" id="4.10.400.10">
    <property type="entry name" value="Low-density Lipoprotein Receptor"/>
    <property type="match status" value="32"/>
</dbReference>
<evidence type="ECO:0000313" key="21">
    <source>
        <dbReference type="Proteomes" id="UP000221080"/>
    </source>
</evidence>
<feature type="disulfide bond" evidence="16">
    <location>
        <begin position="3566"/>
        <end position="3581"/>
    </location>
</feature>
<feature type="repeat" description="LDL-receptor class B" evidence="17">
    <location>
        <begin position="656"/>
        <end position="705"/>
    </location>
</feature>
<keyword evidence="13 22" id="KW-0675">Receptor</keyword>
<feature type="disulfide bond" evidence="16">
    <location>
        <begin position="1114"/>
        <end position="1129"/>
    </location>
</feature>
<dbReference type="Proteomes" id="UP000221080">
    <property type="component" value="Chromosome 27"/>
</dbReference>
<feature type="disulfide bond" evidence="16">
    <location>
        <begin position="2590"/>
        <end position="2608"/>
    </location>
</feature>
<feature type="disulfide bond" evidence="15">
    <location>
        <begin position="4280"/>
        <end position="4290"/>
    </location>
</feature>
<feature type="disulfide bond" evidence="16">
    <location>
        <begin position="3601"/>
        <end position="3619"/>
    </location>
</feature>
<feature type="repeat" description="LDL-receptor class B" evidence="17">
    <location>
        <begin position="376"/>
        <end position="419"/>
    </location>
</feature>
<dbReference type="OrthoDB" id="10066840at2759"/>
<accession>A0A9F7QTJ5</accession>
<dbReference type="FunFam" id="4.10.400.10:FF:000007">
    <property type="entry name" value="Low density lipoprotein receptor-related protein 1"/>
    <property type="match status" value="1"/>
</dbReference>
<feature type="domain" description="EGF-like" evidence="20">
    <location>
        <begin position="2962"/>
        <end position="2997"/>
    </location>
</feature>
<dbReference type="SUPFAM" id="SSF63825">
    <property type="entry name" value="YWTD domain"/>
    <property type="match status" value="8"/>
</dbReference>
<evidence type="ECO:0000256" key="12">
    <source>
        <dbReference type="ARBA" id="ARBA00023157"/>
    </source>
</evidence>
<evidence type="ECO:0000256" key="10">
    <source>
        <dbReference type="ARBA" id="ARBA00022989"/>
    </source>
</evidence>
<feature type="disulfide bond" evidence="16">
    <location>
        <begin position="976"/>
        <end position="994"/>
    </location>
</feature>
<dbReference type="PANTHER" id="PTHR22722">
    <property type="entry name" value="LOW-DENSITY LIPOPROTEIN RECEPTOR-RELATED PROTEIN 2-RELATED"/>
    <property type="match status" value="1"/>
</dbReference>
<evidence type="ECO:0000256" key="11">
    <source>
        <dbReference type="ARBA" id="ARBA00023136"/>
    </source>
</evidence>
<evidence type="ECO:0000259" key="20">
    <source>
        <dbReference type="PROSITE" id="PS50026"/>
    </source>
</evidence>
<evidence type="ECO:0000256" key="9">
    <source>
        <dbReference type="ARBA" id="ARBA00022837"/>
    </source>
</evidence>
<feature type="disulfide bond" evidence="16">
    <location>
        <begin position="3674"/>
        <end position="3686"/>
    </location>
</feature>
<feature type="disulfide bond" evidence="16">
    <location>
        <begin position="3450"/>
        <end position="3465"/>
    </location>
</feature>
<feature type="disulfide bond" evidence="16">
    <location>
        <begin position="988"/>
        <end position="1003"/>
    </location>
</feature>
<dbReference type="FunFam" id="2.10.25.10:FF:000072">
    <property type="entry name" value="Low-density lipoprotein receptor-related protein 1B"/>
    <property type="match status" value="1"/>
</dbReference>
<feature type="disulfide bond" evidence="15">
    <location>
        <begin position="4302"/>
        <end position="4311"/>
    </location>
</feature>
<feature type="domain" description="EGF-like" evidence="20">
    <location>
        <begin position="152"/>
        <end position="191"/>
    </location>
</feature>
<feature type="disulfide bond" evidence="16">
    <location>
        <begin position="3652"/>
        <end position="3667"/>
    </location>
</feature>
<dbReference type="InterPro" id="IPR049883">
    <property type="entry name" value="NOTCH1_EGF-like"/>
</dbReference>
<comment type="subcellular location">
    <subcellularLocation>
        <location evidence="1">Endomembrane system</location>
    </subcellularLocation>
    <subcellularLocation>
        <location evidence="2">Membrane</location>
        <topology evidence="2">Single-pass type I membrane protein</topology>
    </subcellularLocation>
</comment>
<evidence type="ECO:0000256" key="5">
    <source>
        <dbReference type="ARBA" id="ARBA00022583"/>
    </source>
</evidence>
<keyword evidence="22" id="KW-0449">Lipoprotein</keyword>
<keyword evidence="9" id="KW-0106">Calcium</keyword>
<evidence type="ECO:0000256" key="18">
    <source>
        <dbReference type="SAM" id="Phobius"/>
    </source>
</evidence>
<feature type="disulfide bond" evidence="16">
    <location>
        <begin position="2695"/>
        <end position="2710"/>
    </location>
</feature>
<dbReference type="PROSITE" id="PS01209">
    <property type="entry name" value="LDLRA_1"/>
    <property type="match status" value="21"/>
</dbReference>
<dbReference type="InterPro" id="IPR000742">
    <property type="entry name" value="EGF"/>
</dbReference>
<feature type="disulfide bond" evidence="16">
    <location>
        <begin position="3410"/>
        <end position="3425"/>
    </location>
</feature>
<dbReference type="Pfam" id="PF12662">
    <property type="entry name" value="cEGF"/>
    <property type="match status" value="1"/>
</dbReference>
<feature type="signal peptide" evidence="19">
    <location>
        <begin position="1"/>
        <end position="26"/>
    </location>
</feature>
<feature type="disulfide bond" evidence="16">
    <location>
        <begin position="2583"/>
        <end position="2595"/>
    </location>
</feature>
<feature type="disulfide bond" evidence="16">
    <location>
        <begin position="3547"/>
        <end position="3559"/>
    </location>
</feature>
<feature type="disulfide bond" evidence="16">
    <location>
        <begin position="1071"/>
        <end position="1086"/>
    </location>
</feature>
<dbReference type="PROSITE" id="PS00010">
    <property type="entry name" value="ASX_HYDROXYL"/>
    <property type="match status" value="2"/>
</dbReference>
<feature type="disulfide bond" evidence="16">
    <location>
        <begin position="3489"/>
        <end position="3504"/>
    </location>
</feature>
<feature type="repeat" description="LDL-receptor class B" evidence="17">
    <location>
        <begin position="1703"/>
        <end position="1742"/>
    </location>
</feature>
<feature type="domain" description="EGF-like" evidence="20">
    <location>
        <begin position="4240"/>
        <end position="4276"/>
    </location>
</feature>
<feature type="disulfide bond" evidence="16">
    <location>
        <begin position="1014"/>
        <end position="1032"/>
    </location>
</feature>
<dbReference type="Pfam" id="PF14670">
    <property type="entry name" value="FXa_inhibition"/>
    <property type="match status" value="3"/>
</dbReference>
<feature type="disulfide bond" evidence="16">
    <location>
        <begin position="887"/>
        <end position="899"/>
    </location>
</feature>
<feature type="disulfide bond" evidence="16">
    <location>
        <begin position="3681"/>
        <end position="3699"/>
    </location>
</feature>
<feature type="chain" id="PRO_5039895389" evidence="19">
    <location>
        <begin position="27"/>
        <end position="4590"/>
    </location>
</feature>
<feature type="transmembrane region" description="Helical" evidence="18">
    <location>
        <begin position="4435"/>
        <end position="4458"/>
    </location>
</feature>
<dbReference type="SMART" id="SM00135">
    <property type="entry name" value="LY"/>
    <property type="match status" value="34"/>
</dbReference>
<dbReference type="InterPro" id="IPR011042">
    <property type="entry name" value="6-blade_b-propeller_TolB-like"/>
</dbReference>
<feature type="repeat" description="LDL-receptor class B" evidence="17">
    <location>
        <begin position="2323"/>
        <end position="2367"/>
    </location>
</feature>
<feature type="disulfide bond" evidence="16">
    <location>
        <begin position="2904"/>
        <end position="2919"/>
    </location>
</feature>
<dbReference type="FunFam" id="2.10.25.10:FF:000505">
    <property type="entry name" value="Low-density lipoprotein receptor-related protein 1"/>
    <property type="match status" value="1"/>
</dbReference>
<evidence type="ECO:0000256" key="14">
    <source>
        <dbReference type="ARBA" id="ARBA00023180"/>
    </source>
</evidence>
<feature type="repeat" description="LDL-receptor class B" evidence="17">
    <location>
        <begin position="1616"/>
        <end position="1658"/>
    </location>
</feature>
<dbReference type="Gene3D" id="2.120.10.30">
    <property type="entry name" value="TolB, C-terminal domain"/>
    <property type="match status" value="8"/>
</dbReference>
<feature type="disulfide bond" evidence="16">
    <location>
        <begin position="3736"/>
        <end position="3751"/>
    </location>
</feature>
<dbReference type="PROSITE" id="PS01186">
    <property type="entry name" value="EGF_2"/>
    <property type="match status" value="4"/>
</dbReference>
<feature type="domain" description="EGF-like" evidence="20">
    <location>
        <begin position="4204"/>
        <end position="4237"/>
    </location>
</feature>
<feature type="disulfide bond" evidence="16">
    <location>
        <begin position="2564"/>
        <end position="2579"/>
    </location>
</feature>
<dbReference type="FunFam" id="2.120.10.30:FF:000012">
    <property type="entry name" value="Low density lipoprotein receptor-related protein 1"/>
    <property type="match status" value="1"/>
</dbReference>
<dbReference type="GO" id="GO:0043226">
    <property type="term" value="C:organelle"/>
    <property type="evidence" value="ECO:0007669"/>
    <property type="project" value="UniProtKB-ARBA"/>
</dbReference>
<dbReference type="FunFam" id="4.10.400.10:FF:000045">
    <property type="entry name" value="Low-density lipoprotein receptor-related protein 2"/>
    <property type="match status" value="1"/>
</dbReference>
<reference evidence="22" key="2">
    <citation type="submission" date="2025-08" db="UniProtKB">
        <authorList>
            <consortium name="RefSeq"/>
        </authorList>
    </citation>
    <scope>IDENTIFICATION</scope>
    <source>
        <tissue evidence="22">Blood</tissue>
    </source>
</reference>
<evidence type="ECO:0000256" key="3">
    <source>
        <dbReference type="ARBA" id="ARBA00009939"/>
    </source>
</evidence>
<feature type="repeat" description="LDL-receptor class B" evidence="17">
    <location>
        <begin position="2050"/>
        <end position="2093"/>
    </location>
</feature>
<dbReference type="GeneID" id="108259480"/>
<dbReference type="Pfam" id="PF07645">
    <property type="entry name" value="EGF_CA"/>
    <property type="match status" value="2"/>
</dbReference>
<evidence type="ECO:0000256" key="1">
    <source>
        <dbReference type="ARBA" id="ARBA00004308"/>
    </source>
</evidence>
<feature type="disulfide bond" evidence="15">
    <location>
        <begin position="4389"/>
        <end position="4406"/>
    </location>
</feature>
<dbReference type="Pfam" id="PF00058">
    <property type="entry name" value="Ldl_recept_b"/>
    <property type="match status" value="10"/>
</dbReference>
<dbReference type="PANTHER" id="PTHR22722:SF5">
    <property type="entry name" value="LOW-DENSITY LIPOPROTEIN RECEPTOR-RELATED PROTEIN 1B"/>
    <property type="match status" value="1"/>
</dbReference>
<feature type="disulfide bond" evidence="16">
    <location>
        <begin position="2885"/>
        <end position="2897"/>
    </location>
</feature>
<dbReference type="InterPro" id="IPR051221">
    <property type="entry name" value="LDLR-related"/>
</dbReference>
<feature type="disulfide bond" evidence="16">
    <location>
        <begin position="846"/>
        <end position="858"/>
    </location>
</feature>
<dbReference type="SMART" id="SM00181">
    <property type="entry name" value="EGF"/>
    <property type="match status" value="27"/>
</dbReference>
<feature type="disulfide bond" evidence="16">
    <location>
        <begin position="3554"/>
        <end position="3572"/>
    </location>
</feature>
<dbReference type="InterPro" id="IPR036055">
    <property type="entry name" value="LDL_receptor-like_sf"/>
</dbReference>
<feature type="disulfide bond" evidence="16">
    <location>
        <begin position="3311"/>
        <end position="3323"/>
    </location>
</feature>
<keyword evidence="14" id="KW-0325">Glycoprotein</keyword>
<reference evidence="21" key="1">
    <citation type="journal article" date="2016" name="Nat. Commun.">
        <title>The channel catfish genome sequence provides insights into the evolution of scale formation in teleosts.</title>
        <authorList>
            <person name="Liu Z."/>
            <person name="Liu S."/>
            <person name="Yao J."/>
            <person name="Bao L."/>
            <person name="Zhang J."/>
            <person name="Li Y."/>
            <person name="Jiang C."/>
            <person name="Sun L."/>
            <person name="Wang R."/>
            <person name="Zhang Y."/>
            <person name="Zhou T."/>
            <person name="Zeng Q."/>
            <person name="Fu Q."/>
            <person name="Gao S."/>
            <person name="Li N."/>
            <person name="Koren S."/>
            <person name="Jiang Y."/>
            <person name="Zimin A."/>
            <person name="Xu P."/>
            <person name="Phillippy A.M."/>
            <person name="Geng X."/>
            <person name="Song L."/>
            <person name="Sun F."/>
            <person name="Li C."/>
            <person name="Wang X."/>
            <person name="Chen A."/>
            <person name="Jin Y."/>
            <person name="Yuan Z."/>
            <person name="Yang Y."/>
            <person name="Tan S."/>
            <person name="Peatman E."/>
            <person name="Lu J."/>
            <person name="Qin Z."/>
            <person name="Dunham R."/>
            <person name="Li Z."/>
            <person name="Sonstegard T."/>
            <person name="Feng J."/>
            <person name="Danzmann R.G."/>
            <person name="Schroeder S."/>
            <person name="Scheffler B."/>
            <person name="Duke M.V."/>
            <person name="Ballard L."/>
            <person name="Kucuktas H."/>
            <person name="Kaltenboeck L."/>
            <person name="Liu H."/>
            <person name="Armbruster J."/>
            <person name="Xie Y."/>
            <person name="Kirby M.L."/>
            <person name="Tian Y."/>
            <person name="Flanagan M.E."/>
            <person name="Mu W."/>
            <person name="Waldbieser G.C."/>
        </authorList>
    </citation>
    <scope>NUCLEOTIDE SEQUENCE [LARGE SCALE GENOMIC DNA]</scope>
    <source>
        <strain evidence="21">SDA103</strain>
    </source>
</reference>
<feature type="disulfide bond" evidence="16">
    <location>
        <begin position="928"/>
        <end position="940"/>
    </location>
</feature>
<dbReference type="GO" id="GO:0005509">
    <property type="term" value="F:calcium ion binding"/>
    <property type="evidence" value="ECO:0007669"/>
    <property type="project" value="InterPro"/>
</dbReference>
<dbReference type="InterPro" id="IPR023415">
    <property type="entry name" value="LDLR_class-A_CS"/>
</dbReference>
<feature type="disulfide bond" evidence="16">
    <location>
        <begin position="2511"/>
        <end position="2529"/>
    </location>
</feature>
<keyword evidence="12 15" id="KW-1015">Disulfide bond</keyword>
<dbReference type="PROSITE" id="PS50068">
    <property type="entry name" value="LDLRA_2"/>
    <property type="match status" value="32"/>
</dbReference>
<feature type="disulfide bond" evidence="16">
    <location>
        <begin position="2806"/>
        <end position="2824"/>
    </location>
</feature>
<feature type="disulfide bond" evidence="16">
    <location>
        <begin position="3767"/>
        <end position="3785"/>
    </location>
</feature>
<feature type="repeat" description="LDL-receptor class B" evidence="17">
    <location>
        <begin position="1963"/>
        <end position="2005"/>
    </location>
</feature>
<dbReference type="InterPro" id="IPR000033">
    <property type="entry name" value="LDLR_classB_rpt"/>
</dbReference>
<feature type="disulfide bond" evidence="16">
    <location>
        <begin position="894"/>
        <end position="912"/>
    </location>
</feature>
<feature type="repeat" description="LDL-receptor class B" evidence="17">
    <location>
        <begin position="706"/>
        <end position="749"/>
    </location>
</feature>
<keyword evidence="6 18" id="KW-0812">Transmembrane</keyword>
<feature type="disulfide bond" evidence="16">
    <location>
        <begin position="2799"/>
        <end position="2811"/>
    </location>
</feature>
<feature type="repeat" description="LDL-receptor class B" evidence="17">
    <location>
        <begin position="1298"/>
        <end position="1344"/>
    </location>
</feature>
<organism evidence="21 22">
    <name type="scientific">Ictalurus punctatus</name>
    <name type="common">Channel catfish</name>
    <name type="synonym">Silurus punctatus</name>
    <dbReference type="NCBI Taxonomy" id="7998"/>
    <lineage>
        <taxon>Eukaryota</taxon>
        <taxon>Metazoa</taxon>
        <taxon>Chordata</taxon>
        <taxon>Craniata</taxon>
        <taxon>Vertebrata</taxon>
        <taxon>Euteleostomi</taxon>
        <taxon>Actinopterygii</taxon>
        <taxon>Neopterygii</taxon>
        <taxon>Teleostei</taxon>
        <taxon>Ostariophysi</taxon>
        <taxon>Siluriformes</taxon>
        <taxon>Ictaluridae</taxon>
        <taxon>Ictalurus</taxon>
    </lineage>
</organism>
<dbReference type="CDD" id="cd00112">
    <property type="entry name" value="LDLa"/>
    <property type="match status" value="28"/>
</dbReference>
<keyword evidence="11 18" id="KW-0472">Membrane</keyword>
<dbReference type="FunFam" id="2.120.10.30:FF:000009">
    <property type="entry name" value="Putative low-density lipoprotein receptor-related protein 1B"/>
    <property type="match status" value="1"/>
</dbReference>
<feature type="disulfide bond" evidence="15">
    <location>
        <begin position="156"/>
        <end position="166"/>
    </location>
</feature>
<feature type="disulfide bond" evidence="16">
    <location>
        <begin position="2721"/>
        <end position="2739"/>
    </location>
</feature>
<feature type="disulfide bond" evidence="15">
    <location>
        <begin position="2966"/>
        <end position="2976"/>
    </location>
</feature>
<feature type="domain" description="EGF-like" evidence="20">
    <location>
        <begin position="4383"/>
        <end position="4418"/>
    </location>
</feature>
<keyword evidence="21" id="KW-1185">Reference proteome</keyword>
<dbReference type="FunFam" id="4.10.400.10:FF:000002">
    <property type="entry name" value="Low-density lipoprotein receptor-related protein 1"/>
    <property type="match status" value="2"/>
</dbReference>
<sequence>MSEFILAFLTLTGLFPAGKTPSLVGAEHVCDDGEFLCADGRVCVSENWLCDGEADCPDSSDETPFHCSQVELPCPLNHMQCAGTAVCVSFSQVCDGVTDCADGDDEGVHCRELLQSCRELQCEFGCVRMKTGAVCYCADGLELEDNGRTCRDRDECADYGVCSQTCTNTLGSYRCECVDGFSLQANRRSCKAKTDPGDQPPMLLTASVNSVLLTHLNGSLVSNLTHTPSGEIQTLDFVHVHAAMCWISAGQLWCAEMTKFNTDTAAKRQIRISQNLQNVEHMAIDWLTGNFYFVDRVSDRIFACGEKADVCVTIIELDIHNPRGIALDPITGKLFFSDYGNVAKLERCHLDGSKRSRIVESGTEQPTALTLDLVKKLVYWADVYLDFIAVVDYEGRNRHTIIRGNSVSHLHGLALFEDFLFAACSEPSRGSVVDVLRINRFNGSDTHTLITLQSLKGVRVYHKLAQPTVKTHACETDQHGRRGGCAHVCLLGDGYKSRVCRCRTGYLLMDDTTSCRKAQDEPFVMYSKGRPGVIRSFGIDGRSRDERMIQIEGLASPRVLDFHAAHDYVYFADSTDFLIGRQKLDGTGRETVIKDGVYRVEGMSVDWLGNNLYWTSFGHRKSISVMCVERGMESRRTLLDGGMFHPRVIALDPIGGWMYWTDWEEDEMNDSRGRIEKAWMDGSHRQVFVSSDVLWPNGLTLDRSTETVYWCDAFHRRIEKIHFNGTVRTVLYSGKDLDHPFGISHYGGYVFWLDYVNASIFRLDVTSGTASWLRQETPPLFGLQVYDPQKQKGNNACVWQRGGCGVSALCLAVPGGRVCACADNQHLLKDNLTCSASAVLSDWKRCGPDEFRCRNQRCIQLMWRCDGDDDCSDGSDEETQLCSNRSCPPDQFKCQNSRCIPKKWLCDGADDCGNNDDESDLTCSAQTCQPGQFSCQNGRCIPENWRCDRDDDCGDESDEPLWCSFPSCSPLAEFSCSNGRCINSKWRCDSEDDCGDGSDELECVRVCSVGQFQCSNGKCVPEHWVCDGDDDCGDQSDEHTTCTAMASVSECSEAEFRCRGDGSCVPRRWRCDGDADCEDGSDEVTCDGVRRACDPKAKFTCKSSGKCISKSWVCDGDQDCKDHSDEEGCVTSVCKPPSFPCANDTSTCLPPERICDGHAHCTDQSDEGSYCDQCLVDNGGCSHSCVVAPGKGAVCVCPVGLYLGSDGRSCESQDVCATHTRCSQVCEQHTHSITCSCYPGWRLEADGESCQSTDPFEPFVIFSIRHEIRRIDLKTGDYSLLVPALRNTIALDFHFSQRLLYWTDVVEDQIYRGKISDSGGVSGIEVVVQHGLATPEGLAVDWIAGNLYWIDSNLDQIEVSRLNGEMRTTLIAGGMEHPRAIAVDPGQGALFWTDWDAMFPRIEGASMSGSARRVVYEDMEVGAWPNGLTLDHLERRIVWTDARSDAIYSSRYDGSGLIEILRGHEFLSHPFAVSLYGGSVFWTDWRTNTLTKASKWTGANVTVIQKTSAQPFDLEIFHPSRQPQTPNPCDSKGGRGLCSHLCLINYNGSASCACPYLMKLSPNNHTCQVEKRFLLYARRSEIRGVDIDNPYINIITAVTVPDINDVTAVDYDATEERIYWADVKTRTIKRALINGTRLEAIISGELLNVRGLSVDWLSRNLYWMSSDGDETQINVARLDGSLRTAIVHGIDKPKCLVLHPAKGKMYWTDGNTINVANMDGSNSKILHQNQKDPVGLSIDYSSSKLYFINSGNGTINRCNLDGSGLEVIDSLKKELVKGTALAVMGSKLWWADDVLAQIGTVRKKDGQNMAVLRTKTSGVVQIRVYDRDGQKGKNVCVLNNGGCSQLCLPTSEHTRTCSCTTGYSLTADRSTCRGVESFLIYSSHDGIRGVSLDPGDHSDTLIPISGTLLAAGLDFHAGNDTLYWTDLGSNKISRAARDQTWREDVMSTGIVRAEGVAVDWITGNVYWTDHGSDLIEVSRVSTAYRAVIISEGLDQPRAIAVQPLEGFLVWTETGQSPKISRSRLDGSERTVLVNSELIWPSGVAIDYQENKLYWCDARTHRIERIHLDSGKEREIILKDNNADLFSVAVYGSYLYWSDRSYSNGSIRRGSKNDASDGETLRSGLGKSLRDVKVFNREREKGINECGHSNGGCEQLCFYLGSNRKSCSCAQGYLAPDGVSCRVREVYLLYSERTALRSVRISEPPSTPVAAYQHPEYFKNIIALTFDYRQPRSRVFFSDGHYGNIQVMNDDWTGRRVLAENVGSVEGLAYHRSRDVLYWTSSTASTITRHSLDQSRVGAWNRDTVVQMDRDDHPHLLALDECQNLLFWTNWSERKAGIMRSSVWGRGVRVIVSEGLVTPSGLTIDPRAEKLYFSDSSVGSVERCEYDGSLRHVVMKASSISVSGLVLYKDFLFWLDWERRAVMRADKLTGENITVIRDQISQQSLGIVAVANDTHRCELSRCNVNNGGCSDLCLLTPNAMVTCACRGERTLLHDNRCVLLNSSCNTHSEFQCANGECIDYELACDGVAHCKDKSDEKRQYCDKRDCRGGYKRCNNQRCVVDTRFCDGVNDCGDNSDEASCNNVCSSSERRCADGACVSQSSWCDQIIDCADASDEKNCSSVDCVDYYRLGVRVYDGVFLRCNSTSLCVLPHWVCDGADDCGDYSDETHCHTAAGQVCADGLFSCPSGSCISTSWLCDGQNDCKDGEDELQCDSSCAIDQFSCFMSRCVSRQWLCDGEDDCGDGADEKPELCGSVSCAPGAFRCPDSYVCVSRRWVCDGERDCPDGSDELATAGCALNLTCSDEAFRCSNGDCIPQRFVCDRDDDCGDGSDESLQCKYHACGKAAFQCSDGRCLPSVQWECDGFPDCLDQSDEAPLNPKCSAAESLCNGSFFMCANGRCVPLPSVCNLHDDCGDQSDESNCNVNECLNRRVSQCTQDCHDLSVGYKCVCWPGFRLKTDGRTCIDINECVERFPCSQQCINTYGSYKCVCADGYKPLETDAHSCRAVSAEEPFLILADHHEIRRISLDGSNYTLLKQGLSNVLSLDFDYRRDLMFWIDSSRPSGRRINRMRINGSDLKVIHRTSVPNALAVDWIGKNLYWCDAERKTLEVAKANGLYPTILMNSGLQNPSSLTLDPLTGYVFWIDRCEHPHIGRMGMDGSNPRVIISTDAHTPSALTVDYVNSRIYWADGNHILFSDMDGSKTHRVPNEDMGEVTSLTLFEDFLYWSDQKRRTLNRAHKTSGERRVELLSSWQTIRDIKIYHPLRQPDVVKHQCQVNNGGCSHLCLLSPGGAYRCACPTHFYLANDSKTCLSNCTSSQFRCGTDECIPFWWKCDTVDDCGDGSDEPADCPEFKCQPGRFQCGSGLCALPPFICDGENDCGDNSDEANCESYICLSGQFKCTGTHKCIPVNLRCNGQDDCGDGEDEHDCPENTCSPTHFQCKTTMHCISKLWVCDEDPDCADGSDEADCDEKTCGPHEFRCRNNNCIPDHWRCDGQSDCGDNSDEENCKPLTCSSKDFVCANGDCVSARFRCDGDFDCTDNSDERGCESRCADGQYQCENRLCISVKWVCDGQEDCKNGEDELNCKPANTAMTAGASCSKSEYVCAGGGCVSATSRCNGKNDCTDGSDEVDCSRECNQDEFVCRNHAHCVPAVWRCDGVFDCLDHSDEENCTHGVVTCRPDEFVCNNTLCKLRVCLCDGEDDCGDNSDEDPGMCAKFPCPEMRPFRCRNGRVCVRTEQMCNGVNDCGDNSDEEECVDVGGVSMCGKAEFTCVSGRCISAELQCDLFDDCGDGGSDEHDCKPLEAGCTRSVCGDDAFCNQTAGRAVCQCRAGFRRDQRSKQCEEVNECGLFGTCSQYCSNTKGSYKCSCHRNFKEINGECITKGPDDQVLYVANDSEIHRFVYPFNRTHTHTLFARFTQNTHVVSMDALFHRHMFIWATQFNPGGIFYRDLGDRITSRSHGGTVCPDFRRPVDLSADWVTGSLYWIDHSPLITPSTPPSLHHSINVGKLEGGNCRRLITDLQGEPFSITVNPGRGMMYWSVVGDRSHIEESAMDGSLRRVLLEKNLRRPTGLAIDYYGERVYWADSELSVIGSVRFDGSDAQVAASIQHGVSQPFRIDVFEDYVYATALNHRVFRVHKYGRQRAVTLQLPVQRASSVLVFHRYKQQEVLNPCVRMNCEFLCLLNPSGARCVCPEGKSLINRTCVDTSTRGSPCLAVCENGGRCVLNERGQARCVCRSGFSGDQCEIDHCAGHCHNGASCSTTVTGRHVCRCVLGFSGVVCERSVCDGFCLNGGSCGVTVGNQPFCLCSAEYTGERCSQHICQHYCVNWKACSVMSAGRVECVCPERYEGVRCETDRCVHCRDAPCFIHNATGDVFCNCTSGKIASSCHVCDGYCYNGGTCHLDSETSLPFCQCSVNWTGTQCEKPTTNNSRSDIVSGRSIGIIVPLVLLVLIVATITVGLFICKRHQRGKRVQRQPMANGGLNVEIGNPSYNMYELEHDSHVDVGEILHPNFTLHPHKGWCVRSSEPRLEPTHTLPSQTLPVHPVPKSFIPGQAVNYSSRARTDERQSHKPVVRLSERRDVYPKRLEGAIRETAA</sequence>
<feature type="repeat" description="LDL-receptor class B" evidence="17">
    <location>
        <begin position="4030"/>
        <end position="4073"/>
    </location>
</feature>
<dbReference type="PROSITE" id="PS51120">
    <property type="entry name" value="LDLRB"/>
    <property type="match status" value="18"/>
</dbReference>
<feature type="disulfide bond" evidence="15">
    <location>
        <begin position="4244"/>
        <end position="4254"/>
    </location>
</feature>
<feature type="disulfide bond" evidence="15">
    <location>
        <begin position="4408"/>
        <end position="4417"/>
    </location>
</feature>
<dbReference type="SMART" id="SM00179">
    <property type="entry name" value="EGF_CA"/>
    <property type="match status" value="7"/>
</dbReference>
<feature type="domain" description="EGF-like" evidence="20">
    <location>
        <begin position="4313"/>
        <end position="4348"/>
    </location>
</feature>
<dbReference type="FunFam" id="4.10.400.10:FF:000015">
    <property type="entry name" value="Low-density lipoprotein receptor-related protein 1"/>
    <property type="match status" value="1"/>
</dbReference>
<feature type="disulfide bond" evidence="16">
    <location>
        <begin position="2676"/>
        <end position="2688"/>
    </location>
</feature>
<evidence type="ECO:0000256" key="16">
    <source>
        <dbReference type="PROSITE-ProRule" id="PRU00124"/>
    </source>
</evidence>
<feature type="disulfide bond" evidence="16">
    <location>
        <begin position="2653"/>
        <end position="2668"/>
    </location>
</feature>
<feature type="disulfide bond" evidence="16">
    <location>
        <begin position="3760"/>
        <end position="3772"/>
    </location>
</feature>
<feature type="disulfide bond" evidence="16">
    <location>
        <begin position="2683"/>
        <end position="2701"/>
    </location>
</feature>
<feature type="disulfide bond" evidence="16">
    <location>
        <begin position="3594"/>
        <end position="3606"/>
    </location>
</feature>
<dbReference type="FunFam" id="4.10.400.10:FF:000005">
    <property type="entry name" value="low-density lipoprotein receptor-related protein 1B"/>
    <property type="match status" value="1"/>
</dbReference>
<feature type="disulfide bond" evidence="16">
    <location>
        <begin position="935"/>
        <end position="953"/>
    </location>
</feature>
<dbReference type="GO" id="GO:0012505">
    <property type="term" value="C:endomembrane system"/>
    <property type="evidence" value="ECO:0007669"/>
    <property type="project" value="UniProtKB-SubCell"/>
</dbReference>
<gene>
    <name evidence="22" type="primary">LOC108259480</name>
</gene>
<evidence type="ECO:0000256" key="19">
    <source>
        <dbReference type="SAM" id="SignalP"/>
    </source>
</evidence>
<feature type="disulfide bond" evidence="16">
    <location>
        <begin position="2714"/>
        <end position="2726"/>
    </location>
</feature>
<feature type="disulfide bond" evidence="16">
    <location>
        <begin position="2839"/>
        <end position="2851"/>
    </location>
</feature>
<dbReference type="SUPFAM" id="SSF57424">
    <property type="entry name" value="LDL receptor-like module"/>
    <property type="match status" value="30"/>
</dbReference>
<evidence type="ECO:0000256" key="17">
    <source>
        <dbReference type="PROSITE-ProRule" id="PRU00461"/>
    </source>
</evidence>
<dbReference type="InterPro" id="IPR009030">
    <property type="entry name" value="Growth_fac_rcpt_cys_sf"/>
</dbReference>
<keyword evidence="4 15" id="KW-0245">EGF-like domain</keyword>
<evidence type="ECO:0000313" key="22">
    <source>
        <dbReference type="RefSeq" id="XP_053532655.1"/>
    </source>
</evidence>
<dbReference type="Gene3D" id="2.10.25.10">
    <property type="entry name" value="Laminin"/>
    <property type="match status" value="11"/>
</dbReference>
<dbReference type="FunFam" id="4.10.400.10:FF:000018">
    <property type="entry name" value="Low-density lipoprotein receptor-related protein 1"/>
    <property type="match status" value="1"/>
</dbReference>
<feature type="repeat" description="LDL-receptor class B" evidence="17">
    <location>
        <begin position="332"/>
        <end position="375"/>
    </location>
</feature>
<keyword evidence="5" id="KW-0254">Endocytosis</keyword>
<feature type="disulfide bond" evidence="15">
    <location>
        <begin position="4316"/>
        <end position="4326"/>
    </location>
</feature>
<dbReference type="SUPFAM" id="SSF57184">
    <property type="entry name" value="Growth factor receptor domain"/>
    <property type="match status" value="4"/>
</dbReference>
<feature type="repeat" description="LDL-receptor class B" evidence="17">
    <location>
        <begin position="1388"/>
        <end position="1434"/>
    </location>
</feature>
<feature type="disulfide bond" evidence="16">
    <location>
        <begin position="3516"/>
        <end position="3534"/>
    </location>
</feature>
<feature type="disulfide bond" evidence="16">
    <location>
        <begin position="2892"/>
        <end position="2910"/>
    </location>
</feature>
<feature type="repeat" description="LDL-receptor class B" evidence="17">
    <location>
        <begin position="567"/>
        <end position="609"/>
    </location>
</feature>
<feature type="domain" description="EGF-like" evidence="20">
    <location>
        <begin position="4277"/>
        <end position="4312"/>
    </location>
</feature>
<feature type="disulfide bond" evidence="16">
    <location>
        <begin position="1007"/>
        <end position="1019"/>
    </location>
</feature>
<dbReference type="FunFam" id="4.10.400.10:FF:000011">
    <property type="entry name" value="Low-density lipoprotein receptor-related protein 1"/>
    <property type="match status" value="1"/>
</dbReference>
<dbReference type="PROSITE" id="PS00022">
    <property type="entry name" value="EGF_1"/>
    <property type="match status" value="4"/>
</dbReference>
<dbReference type="FunFam" id="4.10.400.10:FF:000080">
    <property type="entry name" value="Low-density lipoprotein receptor-related protein 1B"/>
    <property type="match status" value="1"/>
</dbReference>
<dbReference type="PROSITE" id="PS01187">
    <property type="entry name" value="EGF_CA"/>
    <property type="match status" value="3"/>
</dbReference>
<evidence type="ECO:0000256" key="2">
    <source>
        <dbReference type="ARBA" id="ARBA00004479"/>
    </source>
</evidence>